<keyword evidence="1 4" id="KW-0853">WD repeat</keyword>
<dbReference type="Proteomes" id="UP000094336">
    <property type="component" value="Unassembled WGS sequence"/>
</dbReference>
<name>A0A1E3QU02_9ASCO</name>
<evidence type="ECO:0000256" key="4">
    <source>
        <dbReference type="PROSITE-ProRule" id="PRU00221"/>
    </source>
</evidence>
<dbReference type="OrthoDB" id="2306at2759"/>
<sequence>MLRTIVLHMLNHLAPSNLPYAVTLSLSSCNTNLSASTWAPLPATTRALTTHLSYDPTTDRIAYALGKSIFIRSVSDPSLSWQFTGHTHTTTVARFSPSGYYIASGDESGQVQVWDCSLEGSQSVKSSFQIISGRINDLSWDADSKRIIAVGDGKEKFGHCFTFDTGNSVGEISGHSAAITAVAIRPVRPFRAVTVANDSALVVLSAPPYKFQSSVRGNHSNFIRDVKYSPDGEFIVSVGADRAIVVYSGAGELVRKVENAHDGGIFAVSWVNSTQFVTSAADSTVKLWSTEGTAEKTWTFEKAVATHQVGVVATKTDIISLSLSGELNFLSLDSDAPVRIVKGHQKSITAIAVGERLYTGSYDGRIAEWDLQTKSASYLGGTGHTNMVIGLNNLGDSVSSVGWDDKLLIIDQKGSSHESETVLGGQPKGTASHGTTTAIVTESELLVFELGTQVHTSKLDFIATSVTASATGIIVGGQNGSLNVFDAKTYARTTLAPLRSAVSKVALSASGSHLAVADTTGKIVLYETTNGTVVTSRWSFHNARVTSMSWHGDEFLVSGSLDEQIIVYSVARPAKNIKFPGAHYGGVTAVAWLGEQVVSGGNDGVVKLWDVKFHA</sequence>
<dbReference type="GO" id="GO:0003786">
    <property type="term" value="F:actin lateral binding"/>
    <property type="evidence" value="ECO:0007669"/>
    <property type="project" value="EnsemblFungi"/>
</dbReference>
<dbReference type="InterPro" id="IPR015943">
    <property type="entry name" value="WD40/YVTN_repeat-like_dom_sf"/>
</dbReference>
<dbReference type="AlphaFoldDB" id="A0A1E3QU02"/>
<dbReference type="RefSeq" id="XP_018986468.1">
    <property type="nucleotide sequence ID" value="XM_019128294.1"/>
</dbReference>
<dbReference type="GeneID" id="30146147"/>
<dbReference type="InterPro" id="IPR020472">
    <property type="entry name" value="WD40_PAC1"/>
</dbReference>
<dbReference type="GO" id="GO:0032466">
    <property type="term" value="P:negative regulation of cytokinesis"/>
    <property type="evidence" value="ECO:0007669"/>
    <property type="project" value="EnsemblFungi"/>
</dbReference>
<dbReference type="SUPFAM" id="SSF50969">
    <property type="entry name" value="YVTN repeat-like/Quinoprotein amine dehydrogenase"/>
    <property type="match status" value="1"/>
</dbReference>
<accession>A0A1E3QU02</accession>
<feature type="repeat" description="WD" evidence="4">
    <location>
        <begin position="580"/>
        <end position="615"/>
    </location>
</feature>
<keyword evidence="2" id="KW-0677">Repeat</keyword>
<dbReference type="PROSITE" id="PS51257">
    <property type="entry name" value="PROKAR_LIPOPROTEIN"/>
    <property type="match status" value="1"/>
</dbReference>
<reference evidence="6" key="1">
    <citation type="submission" date="2016-05" db="EMBL/GenBank/DDBJ databases">
        <title>Comparative genomics of biotechnologically important yeasts.</title>
        <authorList>
            <consortium name="DOE Joint Genome Institute"/>
            <person name="Riley R."/>
            <person name="Haridas S."/>
            <person name="Wolfe K.H."/>
            <person name="Lopes M.R."/>
            <person name="Hittinger C.T."/>
            <person name="Goker M."/>
            <person name="Salamov A."/>
            <person name="Wisecaver J."/>
            <person name="Long T.M."/>
            <person name="Aerts A.L."/>
            <person name="Barry K."/>
            <person name="Choi C."/>
            <person name="Clum A."/>
            <person name="Coughlan A.Y."/>
            <person name="Deshpande S."/>
            <person name="Douglass A.P."/>
            <person name="Hanson S.J."/>
            <person name="Klenk H.-P."/>
            <person name="Labutti K."/>
            <person name="Lapidus A."/>
            <person name="Lindquist E."/>
            <person name="Lipzen A."/>
            <person name="Meier-Kolthoff J.P."/>
            <person name="Ohm R.A."/>
            <person name="Otillar R.P."/>
            <person name="Pangilinan J."/>
            <person name="Peng Y."/>
            <person name="Rokas A."/>
            <person name="Rosa C.A."/>
            <person name="Scheuner C."/>
            <person name="Sibirny A.A."/>
            <person name="Slot J.C."/>
            <person name="Stielow J.B."/>
            <person name="Sun H."/>
            <person name="Kurtzman C.P."/>
            <person name="Blackwell M."/>
            <person name="Grigoriev I.V."/>
            <person name="Jeffries T.W."/>
        </authorList>
    </citation>
    <scope>NUCLEOTIDE SEQUENCE [LARGE SCALE GENOMIC DNA]</scope>
    <source>
        <strain evidence="6">NRRL Y-12698</strain>
    </source>
</reference>
<dbReference type="PROSITE" id="PS50082">
    <property type="entry name" value="WD_REPEATS_2"/>
    <property type="match status" value="5"/>
</dbReference>
<dbReference type="GO" id="GO:0030042">
    <property type="term" value="P:actin filament depolymerization"/>
    <property type="evidence" value="ECO:0007669"/>
    <property type="project" value="EnsemblFungi"/>
</dbReference>
<feature type="repeat" description="WD" evidence="4">
    <location>
        <begin position="341"/>
        <end position="379"/>
    </location>
</feature>
<proteinExistence type="inferred from homology"/>
<dbReference type="Pfam" id="PF00400">
    <property type="entry name" value="WD40"/>
    <property type="match status" value="6"/>
</dbReference>
<evidence type="ECO:0000256" key="1">
    <source>
        <dbReference type="ARBA" id="ARBA00022574"/>
    </source>
</evidence>
<dbReference type="InterPro" id="IPR001680">
    <property type="entry name" value="WD40_rpt"/>
</dbReference>
<keyword evidence="6" id="KW-1185">Reference proteome</keyword>
<dbReference type="GO" id="GO:0005884">
    <property type="term" value="C:actin filament"/>
    <property type="evidence" value="ECO:0007669"/>
    <property type="project" value="EnsemblFungi"/>
</dbReference>
<dbReference type="GO" id="GO:0030479">
    <property type="term" value="C:actin cortical patch"/>
    <property type="evidence" value="ECO:0007669"/>
    <property type="project" value="EnsemblFungi"/>
</dbReference>
<feature type="repeat" description="WD" evidence="4">
    <location>
        <begin position="258"/>
        <end position="291"/>
    </location>
</feature>
<dbReference type="GO" id="GO:0051016">
    <property type="term" value="P:barbed-end actin filament capping"/>
    <property type="evidence" value="ECO:0007669"/>
    <property type="project" value="EnsemblFungi"/>
</dbReference>
<protein>
    <submittedName>
        <fullName evidence="5">Uncharacterized protein</fullName>
    </submittedName>
</protein>
<evidence type="ECO:0000256" key="2">
    <source>
        <dbReference type="ARBA" id="ARBA00022737"/>
    </source>
</evidence>
<dbReference type="PROSITE" id="PS00678">
    <property type="entry name" value="WD_REPEATS_1"/>
    <property type="match status" value="1"/>
</dbReference>
<dbReference type="PROSITE" id="PS50294">
    <property type="entry name" value="WD_REPEATS_REGION"/>
    <property type="match status" value="3"/>
</dbReference>
<dbReference type="PANTHER" id="PTHR19856:SF0">
    <property type="entry name" value="WD REPEAT-CONTAINING PROTEIN 1"/>
    <property type="match status" value="1"/>
</dbReference>
<evidence type="ECO:0000313" key="6">
    <source>
        <dbReference type="Proteomes" id="UP000094336"/>
    </source>
</evidence>
<dbReference type="Gene3D" id="2.130.10.10">
    <property type="entry name" value="YVTN repeat-like/Quinoprotein amine dehydrogenase"/>
    <property type="match status" value="2"/>
</dbReference>
<dbReference type="InterPro" id="IPR011044">
    <property type="entry name" value="Quino_amine_DH_bsu"/>
</dbReference>
<dbReference type="InterPro" id="IPR036322">
    <property type="entry name" value="WD40_repeat_dom_sf"/>
</dbReference>
<feature type="repeat" description="WD" evidence="4">
    <location>
        <begin position="216"/>
        <end position="248"/>
    </location>
</feature>
<dbReference type="EMBL" id="KV454428">
    <property type="protein sequence ID" value="ODQ81140.1"/>
    <property type="molecule type" value="Genomic_DNA"/>
</dbReference>
<evidence type="ECO:0000256" key="3">
    <source>
        <dbReference type="ARBA" id="ARBA00038366"/>
    </source>
</evidence>
<dbReference type="STRING" id="984486.A0A1E3QU02"/>
<feature type="repeat" description="WD" evidence="4">
    <location>
        <begin position="83"/>
        <end position="115"/>
    </location>
</feature>
<dbReference type="InterPro" id="IPR019775">
    <property type="entry name" value="WD40_repeat_CS"/>
</dbReference>
<organism evidence="5 6">
    <name type="scientific">Babjeviella inositovora NRRL Y-12698</name>
    <dbReference type="NCBI Taxonomy" id="984486"/>
    <lineage>
        <taxon>Eukaryota</taxon>
        <taxon>Fungi</taxon>
        <taxon>Dikarya</taxon>
        <taxon>Ascomycota</taxon>
        <taxon>Saccharomycotina</taxon>
        <taxon>Pichiomycetes</taxon>
        <taxon>Serinales incertae sedis</taxon>
        <taxon>Babjeviella</taxon>
    </lineage>
</organism>
<comment type="similarity">
    <text evidence="3">Belongs to the WD repeat AIP1 family.</text>
</comment>
<dbReference type="FunFam" id="2.130.10.10:FF:000102">
    <property type="entry name" value="Actin-interacting protein 1"/>
    <property type="match status" value="1"/>
</dbReference>
<gene>
    <name evidence="5" type="ORF">BABINDRAFT_160541</name>
</gene>
<dbReference type="GO" id="GO:0051014">
    <property type="term" value="P:actin filament severing"/>
    <property type="evidence" value="ECO:0007669"/>
    <property type="project" value="EnsemblFungi"/>
</dbReference>
<dbReference type="SMART" id="SM00320">
    <property type="entry name" value="WD40"/>
    <property type="match status" value="10"/>
</dbReference>
<dbReference type="FunFam" id="2.130.10.10:FF:000167">
    <property type="entry name" value="Actin-interacting protein 1"/>
    <property type="match status" value="1"/>
</dbReference>
<dbReference type="PANTHER" id="PTHR19856">
    <property type="entry name" value="WD-REPEATCONTAINING PROTEIN WDR1"/>
    <property type="match status" value="1"/>
</dbReference>
<evidence type="ECO:0000313" key="5">
    <source>
        <dbReference type="EMBL" id="ODQ81140.1"/>
    </source>
</evidence>
<dbReference type="PRINTS" id="PR00320">
    <property type="entry name" value="GPROTEINBRPT"/>
</dbReference>
<dbReference type="SUPFAM" id="SSF50978">
    <property type="entry name" value="WD40 repeat-like"/>
    <property type="match status" value="1"/>
</dbReference>